<keyword evidence="3" id="KW-1185">Reference proteome</keyword>
<dbReference type="Pfam" id="PF04326">
    <property type="entry name" value="SLFN_AlbA_2"/>
    <property type="match status" value="1"/>
</dbReference>
<organism evidence="2 3">
    <name type="scientific">Thermophagus xiamenensis</name>
    <dbReference type="NCBI Taxonomy" id="385682"/>
    <lineage>
        <taxon>Bacteria</taxon>
        <taxon>Pseudomonadati</taxon>
        <taxon>Bacteroidota</taxon>
        <taxon>Bacteroidia</taxon>
        <taxon>Marinilabiliales</taxon>
        <taxon>Marinilabiliaceae</taxon>
        <taxon>Thermophagus</taxon>
    </lineage>
</organism>
<dbReference type="InterPro" id="IPR038461">
    <property type="entry name" value="Schlafen_AlbA_2_dom_sf"/>
</dbReference>
<reference evidence="2 3" key="1">
    <citation type="submission" date="2016-10" db="EMBL/GenBank/DDBJ databases">
        <authorList>
            <person name="de Groot N.N."/>
        </authorList>
    </citation>
    <scope>NUCLEOTIDE SEQUENCE [LARGE SCALE GENOMIC DNA]</scope>
    <source>
        <strain evidence="2 3">DSM 19012</strain>
    </source>
</reference>
<dbReference type="PANTHER" id="PTHR30595:SF6">
    <property type="entry name" value="SCHLAFEN ALBA-2 DOMAIN-CONTAINING PROTEIN"/>
    <property type="match status" value="1"/>
</dbReference>
<proteinExistence type="predicted"/>
<evidence type="ECO:0000313" key="3">
    <source>
        <dbReference type="Proteomes" id="UP000181976"/>
    </source>
</evidence>
<dbReference type="eggNOG" id="COG2865">
    <property type="taxonomic scope" value="Bacteria"/>
</dbReference>
<dbReference type="GO" id="GO:0003677">
    <property type="term" value="F:DNA binding"/>
    <property type="evidence" value="ECO:0007669"/>
    <property type="project" value="UniProtKB-KW"/>
</dbReference>
<keyword evidence="2" id="KW-0238">DNA-binding</keyword>
<accession>A0A1I1W854</accession>
<dbReference type="AlphaFoldDB" id="A0A1I1W854"/>
<protein>
    <submittedName>
        <fullName evidence="2">Putative DNA-binding domain-containing protein</fullName>
    </submittedName>
</protein>
<feature type="domain" description="Schlafen AlbA-2" evidence="1">
    <location>
        <begin position="13"/>
        <end position="126"/>
    </location>
</feature>
<dbReference type="OrthoDB" id="9810282at2"/>
<gene>
    <name evidence="2" type="ORF">SAMN05444380_103183</name>
</gene>
<dbReference type="Proteomes" id="UP000181976">
    <property type="component" value="Unassembled WGS sequence"/>
</dbReference>
<evidence type="ECO:0000313" key="2">
    <source>
        <dbReference type="EMBL" id="SFD89180.1"/>
    </source>
</evidence>
<dbReference type="PANTHER" id="PTHR30595">
    <property type="entry name" value="GLPR-RELATED TRANSCRIPTIONAL REPRESSOR"/>
    <property type="match status" value="1"/>
</dbReference>
<dbReference type="EMBL" id="FONA01000003">
    <property type="protein sequence ID" value="SFD89180.1"/>
    <property type="molecule type" value="Genomic_DNA"/>
</dbReference>
<evidence type="ECO:0000259" key="1">
    <source>
        <dbReference type="Pfam" id="PF04326"/>
    </source>
</evidence>
<dbReference type="InterPro" id="IPR007421">
    <property type="entry name" value="Schlafen_AlbA_2_dom"/>
</dbReference>
<name>A0A1I1W854_9BACT</name>
<dbReference type="InParanoid" id="A0A1I1W854"/>
<sequence length="237" mass="27925">MNRYLKKRIAEGEHQHQDFKYAINDSKKIARSLAAFANTDGGRLLIGVKDNGRIAGVSSDEEYYMVESAAKRYCKPPVPFRVKEWQVEGKTVVEIIIPKSKKRPHKAPNKDGRYKVYVRVKDQNLLANNILLKVWRREKRKHGTFFQLQEPEQILLNWFNEENKYITHTKFSKIAHISRKKAEQILVNLIVLGIIDMKITENGFFYMLKEISQEDPENNNDKYTRKGYFIKTQSYRK</sequence>
<dbReference type="Gene3D" id="3.30.950.30">
    <property type="entry name" value="Schlafen, AAA domain"/>
    <property type="match status" value="1"/>
</dbReference>
<dbReference type="STRING" id="385682.SAMN05444380_103183"/>